<dbReference type="GO" id="GO:0000155">
    <property type="term" value="F:phosphorelay sensor kinase activity"/>
    <property type="evidence" value="ECO:0007669"/>
    <property type="project" value="InterPro"/>
</dbReference>
<dbReference type="Proteomes" id="UP000062645">
    <property type="component" value="Chromosome"/>
</dbReference>
<evidence type="ECO:0000313" key="28">
    <source>
        <dbReference type="EMBL" id="ALF52052.1"/>
    </source>
</evidence>
<dbReference type="InterPro" id="IPR003018">
    <property type="entry name" value="GAF"/>
</dbReference>
<dbReference type="InterPro" id="IPR003594">
    <property type="entry name" value="HATPase_dom"/>
</dbReference>
<dbReference type="Pfam" id="PF00989">
    <property type="entry name" value="PAS"/>
    <property type="match status" value="1"/>
</dbReference>
<dbReference type="InterPro" id="IPR008207">
    <property type="entry name" value="Sig_transdc_His_kin_Hpt_dom"/>
</dbReference>
<feature type="domain" description="Response regulatory" evidence="23">
    <location>
        <begin position="1307"/>
        <end position="1424"/>
    </location>
</feature>
<evidence type="ECO:0000256" key="9">
    <source>
        <dbReference type="ARBA" id="ARBA00022741"/>
    </source>
</evidence>
<feature type="domain" description="PAS" evidence="24">
    <location>
        <begin position="565"/>
        <end position="611"/>
    </location>
</feature>
<keyword evidence="12 21" id="KW-1133">Transmembrane helix</keyword>
<proteinExistence type="inferred from homology"/>
<dbReference type="SUPFAM" id="SSF55781">
    <property type="entry name" value="GAF domain-like"/>
    <property type="match status" value="1"/>
</dbReference>
<comment type="subcellular location">
    <subcellularLocation>
        <location evidence="2">Cell membrane</location>
        <topology evidence="2">Multi-pass membrane protein</topology>
    </subcellularLocation>
</comment>
<dbReference type="SUPFAM" id="SSF47226">
    <property type="entry name" value="Histidine-containing phosphotransfer domain, HPT domain"/>
    <property type="match status" value="1"/>
</dbReference>
<comment type="catalytic activity">
    <reaction evidence="1">
        <text>ATP + protein L-histidine = ADP + protein N-phospho-L-histidine.</text>
        <dbReference type="EC" id="2.7.13.3"/>
    </reaction>
</comment>
<dbReference type="Gene3D" id="3.30.450.20">
    <property type="entry name" value="PAS domain"/>
    <property type="match status" value="3"/>
</dbReference>
<dbReference type="Pfam" id="PF00072">
    <property type="entry name" value="Response_reg"/>
    <property type="match status" value="2"/>
</dbReference>
<feature type="modified residue" description="4-aspartylphosphate" evidence="19">
    <location>
        <position position="1212"/>
    </location>
</feature>
<dbReference type="SUPFAM" id="SSF55785">
    <property type="entry name" value="PYP-like sensor domain (PAS domain)"/>
    <property type="match status" value="3"/>
</dbReference>
<feature type="domain" description="HPt" evidence="27">
    <location>
        <begin position="1469"/>
        <end position="1562"/>
    </location>
</feature>
<evidence type="ECO:0000256" key="10">
    <source>
        <dbReference type="ARBA" id="ARBA00022777"/>
    </source>
</evidence>
<evidence type="ECO:0000256" key="6">
    <source>
        <dbReference type="ARBA" id="ARBA00022553"/>
    </source>
</evidence>
<feature type="domain" description="CHASE" evidence="26">
    <location>
        <begin position="112"/>
        <end position="202"/>
    </location>
</feature>
<dbReference type="InterPro" id="IPR011006">
    <property type="entry name" value="CheY-like_superfamily"/>
</dbReference>
<evidence type="ECO:0000256" key="19">
    <source>
        <dbReference type="PROSITE-ProRule" id="PRU00169"/>
    </source>
</evidence>
<dbReference type="EMBL" id="CP012036">
    <property type="protein sequence ID" value="ALF52052.1"/>
    <property type="molecule type" value="Genomic_DNA"/>
</dbReference>
<dbReference type="PROSITE" id="PS50109">
    <property type="entry name" value="HIS_KIN"/>
    <property type="match status" value="1"/>
</dbReference>
<dbReference type="InterPro" id="IPR004358">
    <property type="entry name" value="Sig_transdc_His_kin-like_C"/>
</dbReference>
<evidence type="ECO:0000256" key="7">
    <source>
        <dbReference type="ARBA" id="ARBA00022679"/>
    </source>
</evidence>
<dbReference type="Pfam" id="PF13426">
    <property type="entry name" value="PAS_9"/>
    <property type="match status" value="1"/>
</dbReference>
<dbReference type="Gene3D" id="1.20.120.160">
    <property type="entry name" value="HPT domain"/>
    <property type="match status" value="1"/>
</dbReference>
<dbReference type="InterPro" id="IPR035965">
    <property type="entry name" value="PAS-like_dom_sf"/>
</dbReference>
<evidence type="ECO:0000313" key="29">
    <source>
        <dbReference type="Proteomes" id="UP000062645"/>
    </source>
</evidence>
<keyword evidence="7" id="KW-0808">Transferase</keyword>
<dbReference type="InterPro" id="IPR042240">
    <property type="entry name" value="CHASE_sf"/>
</dbReference>
<dbReference type="OrthoDB" id="5389090at2"/>
<comment type="similarity">
    <text evidence="3">In the N-terminal section; belongs to the phytochrome family.</text>
</comment>
<dbReference type="KEGG" id="npz:ACX27_02980"/>
<dbReference type="SMART" id="SM00448">
    <property type="entry name" value="REC"/>
    <property type="match status" value="2"/>
</dbReference>
<dbReference type="SUPFAM" id="SSF47384">
    <property type="entry name" value="Homodimeric domain of signal transducing histidine kinase"/>
    <property type="match status" value="1"/>
</dbReference>
<dbReference type="Gene3D" id="3.30.565.10">
    <property type="entry name" value="Histidine kinase-like ATPase, C-terminal domain"/>
    <property type="match status" value="1"/>
</dbReference>
<dbReference type="InterPro" id="IPR006189">
    <property type="entry name" value="CHASE_dom"/>
</dbReference>
<dbReference type="InterPro" id="IPR036097">
    <property type="entry name" value="HisK_dim/P_sf"/>
</dbReference>
<feature type="domain" description="PAC" evidence="25">
    <location>
        <begin position="514"/>
        <end position="568"/>
    </location>
</feature>
<feature type="domain" description="PAC" evidence="25">
    <location>
        <begin position="392"/>
        <end position="443"/>
    </location>
</feature>
<evidence type="ECO:0000259" key="22">
    <source>
        <dbReference type="PROSITE" id="PS50109"/>
    </source>
</evidence>
<dbReference type="PROSITE" id="PS50894">
    <property type="entry name" value="HPT"/>
    <property type="match status" value="1"/>
</dbReference>
<evidence type="ECO:0000259" key="25">
    <source>
        <dbReference type="PROSITE" id="PS50113"/>
    </source>
</evidence>
<dbReference type="Pfam" id="PF08447">
    <property type="entry name" value="PAS_3"/>
    <property type="match status" value="1"/>
</dbReference>
<protein>
    <recommendedName>
        <fullName evidence="17">Circadian input-output histidine kinase CikA</fullName>
        <ecNumber evidence="4">2.7.13.3</ecNumber>
    </recommendedName>
    <alternativeName>
        <fullName evidence="16">Sensory/regulatory protein RpfC</fullName>
    </alternativeName>
</protein>
<dbReference type="Gene3D" id="3.40.50.2300">
    <property type="match status" value="2"/>
</dbReference>
<keyword evidence="5" id="KW-1003">Cell membrane</keyword>
<name>A0A0M4SNU1_9NOSO</name>
<evidence type="ECO:0000256" key="13">
    <source>
        <dbReference type="ARBA" id="ARBA00023012"/>
    </source>
</evidence>
<feature type="modified residue" description="Phosphohistidine" evidence="18">
    <location>
        <position position="1508"/>
    </location>
</feature>
<evidence type="ECO:0000256" key="16">
    <source>
        <dbReference type="ARBA" id="ARBA00068150"/>
    </source>
</evidence>
<dbReference type="InterPro" id="IPR000014">
    <property type="entry name" value="PAS"/>
</dbReference>
<dbReference type="PROSITE" id="PS50110">
    <property type="entry name" value="RESPONSE_REGULATORY"/>
    <property type="match status" value="2"/>
</dbReference>
<dbReference type="FunFam" id="1.10.287.130:FF:000002">
    <property type="entry name" value="Two-component osmosensing histidine kinase"/>
    <property type="match status" value="1"/>
</dbReference>
<comment type="subunit">
    <text evidence="15">At low DSF concentrations, interacts with RpfF.</text>
</comment>
<dbReference type="FunFam" id="3.30.565.10:FF:000010">
    <property type="entry name" value="Sensor histidine kinase RcsC"/>
    <property type="match status" value="1"/>
</dbReference>
<feature type="domain" description="PAS" evidence="24">
    <location>
        <begin position="440"/>
        <end position="487"/>
    </location>
</feature>
<accession>A0A0M4SNU1</accession>
<dbReference type="PRINTS" id="PR00344">
    <property type="entry name" value="BCTRLSENSOR"/>
</dbReference>
<reference evidence="29" key="1">
    <citation type="submission" date="2015-07" db="EMBL/GenBank/DDBJ databases">
        <title>Genome Of Nitrogen-Fixing Cyanobacterium Nostoc piscinale CENA21 From Solimoes/Amazon River Floodplain Sediments And Comparative Genomics To Uncover Biosynthetic Natural Products Potential.</title>
        <authorList>
            <person name="Leao T.F."/>
            <person name="Leao P.N."/>
            <person name="Guimaraes P.I."/>
            <person name="de Melo A.G.C."/>
            <person name="Ramos R.T.J."/>
            <person name="Silva A."/>
            <person name="Fiore M.F."/>
            <person name="Schneider M.P.C."/>
        </authorList>
    </citation>
    <scope>NUCLEOTIDE SEQUENCE [LARGE SCALE GENOMIC DNA]</scope>
    <source>
        <strain evidence="29">CENA21</strain>
    </source>
</reference>
<dbReference type="Pfam" id="PF02518">
    <property type="entry name" value="HATPase_c"/>
    <property type="match status" value="1"/>
</dbReference>
<evidence type="ECO:0000259" key="24">
    <source>
        <dbReference type="PROSITE" id="PS50112"/>
    </source>
</evidence>
<dbReference type="PANTHER" id="PTHR45339:SF1">
    <property type="entry name" value="HYBRID SIGNAL TRANSDUCTION HISTIDINE KINASE J"/>
    <property type="match status" value="1"/>
</dbReference>
<evidence type="ECO:0000259" key="26">
    <source>
        <dbReference type="PROSITE" id="PS50839"/>
    </source>
</evidence>
<evidence type="ECO:0000259" key="27">
    <source>
        <dbReference type="PROSITE" id="PS50894"/>
    </source>
</evidence>
<feature type="domain" description="Response regulatory" evidence="23">
    <location>
        <begin position="1162"/>
        <end position="1279"/>
    </location>
</feature>
<dbReference type="InterPro" id="IPR003661">
    <property type="entry name" value="HisK_dim/P_dom"/>
</dbReference>
<organism evidence="28 29">
    <name type="scientific">Nostoc piscinale CENA21</name>
    <dbReference type="NCBI Taxonomy" id="224013"/>
    <lineage>
        <taxon>Bacteria</taxon>
        <taxon>Bacillati</taxon>
        <taxon>Cyanobacteriota</taxon>
        <taxon>Cyanophyceae</taxon>
        <taxon>Nostocales</taxon>
        <taxon>Nostocaceae</taxon>
        <taxon>Nostoc</taxon>
    </lineage>
</organism>
<dbReference type="SMART" id="SM00065">
    <property type="entry name" value="GAF"/>
    <property type="match status" value="1"/>
</dbReference>
<feature type="modified residue" description="4-aspartylphosphate" evidence="19">
    <location>
        <position position="1356"/>
    </location>
</feature>
<keyword evidence="6 19" id="KW-0597">Phosphoprotein</keyword>
<dbReference type="PROSITE" id="PS50113">
    <property type="entry name" value="PAC"/>
    <property type="match status" value="3"/>
</dbReference>
<keyword evidence="29" id="KW-1185">Reference proteome</keyword>
<evidence type="ECO:0000256" key="17">
    <source>
        <dbReference type="ARBA" id="ARBA00074306"/>
    </source>
</evidence>
<evidence type="ECO:0000256" key="18">
    <source>
        <dbReference type="PROSITE-ProRule" id="PRU00110"/>
    </source>
</evidence>
<evidence type="ECO:0000256" key="4">
    <source>
        <dbReference type="ARBA" id="ARBA00012438"/>
    </source>
</evidence>
<dbReference type="InterPro" id="IPR036890">
    <property type="entry name" value="HATPase_C_sf"/>
</dbReference>
<dbReference type="Pfam" id="PF01627">
    <property type="entry name" value="Hpt"/>
    <property type="match status" value="1"/>
</dbReference>
<evidence type="ECO:0000256" key="5">
    <source>
        <dbReference type="ARBA" id="ARBA00022475"/>
    </source>
</evidence>
<evidence type="ECO:0000256" key="1">
    <source>
        <dbReference type="ARBA" id="ARBA00000085"/>
    </source>
</evidence>
<dbReference type="CDD" id="cd00130">
    <property type="entry name" value="PAS"/>
    <property type="match status" value="3"/>
</dbReference>
<gene>
    <name evidence="28" type="ORF">ACX27_02980</name>
</gene>
<feature type="coiled-coil region" evidence="20">
    <location>
        <begin position="859"/>
        <end position="896"/>
    </location>
</feature>
<evidence type="ECO:0000256" key="20">
    <source>
        <dbReference type="SAM" id="Coils"/>
    </source>
</evidence>
<dbReference type="InterPro" id="IPR013655">
    <property type="entry name" value="PAS_fold_3"/>
</dbReference>
<dbReference type="InterPro" id="IPR036641">
    <property type="entry name" value="HPT_dom_sf"/>
</dbReference>
<keyword evidence="14 21" id="KW-0472">Membrane</keyword>
<evidence type="ECO:0000256" key="2">
    <source>
        <dbReference type="ARBA" id="ARBA00004651"/>
    </source>
</evidence>
<dbReference type="InterPro" id="IPR001789">
    <property type="entry name" value="Sig_transdc_resp-reg_receiver"/>
</dbReference>
<evidence type="ECO:0000256" key="21">
    <source>
        <dbReference type="SAM" id="Phobius"/>
    </source>
</evidence>
<evidence type="ECO:0000256" key="15">
    <source>
        <dbReference type="ARBA" id="ARBA00064003"/>
    </source>
</evidence>
<sequence length="1567" mass="175942">MVRQHRYHQFPAREIFSKRELLPLLVGIVVSIAVFVLWQRLVVEEQYHIQQMVQQQAIAIKTELTAQVNMRILALERMGKHWQLQEALDRKNWRTEAAAYIQDFGGYQALGWIEPLLRLQWTVPEVSHKIAQNLATSQAPQIRIALETARNSRQTIFTPTFEFFEGKPGFLAYLPLWIGEQFDGLIVGVFQVQSLINSILHLPQGYQIQILENGKLIYGQNLLPAQLLDWQKTVSVELYGVNWQLVVYPSLELLTNLRSPLLLVVLVAGLIIAGTLTLLIYFAQSSERRNQHIASINQELANRIFEQKKTEIALRASETHLRELLETVKVIPWEFDIKTWRFIYVGPQVETLLGYPIEEWYQENFWLNHLHPHDREQAMGIYQEAVAKGENREFEYRMLTTNGRVVWLRNIVNVVKNIGTPVILRGFMFEITDLKLVEETLRLRERALAAASDGITIADARLPNQPIIYVNPAFEMITGYSATEIIGYNCAFLPGTDPQQPAIQQLQASMKTGKSCQVLLRNYRQDGSLFWNELSISPIHDETGRLTHFIGIHTDISDRKQAELNLQRQALIFENMYDGVIITDLTGKIIDWNGAAEWMFGYSKAEILGKTTSILYTPAAFAKVVPQILPDIHQHGRWSGEIEFIRKDGGQGICETTVIFLQDEQGEPIAIVSFNHDITERVLAQQALQRQLHQTLLLKQITQQIRQSLDSKAIFATAAVQIGQAFQVERCLIHAYISEPTPHIPLVAEYNNFPTYTCQETVEIAVIGNPHAEQMMREDKAIASDNVYADPLLQQAQEICRNMNLKSMLAVRTSYQGESNGAIGLHQCSYFRQWTTAEIELLEAVAAQVGIALAQAHLLEQETRQRQELSLKNSALEQAKRQAEAANRAKSEFLAMMSHEIRTPMNAVIGMTELLLDTDLTPQQRDFVETVHTSGDALLTIINDILDFSKIESGRLELEEKPFDLKACVEQVIDILAPKAAQKQIELIYLIHPQVPTQIIGDITRLRQVLMNLLNNAIKFTQQGEVVLSVYANHIETQHQETSCTILFSIQDTGIGITPEKMARLFQPFTQADPSMTRLYGGTGLGLVISQRLSEMMSGSLWVESRGCIGGHPDPGWQSNKPVSATSFDDGSTFYFTITSKIVTDAASREITTALTQLAGKRLLIVDAHPTNSKILSLQVQFWQMQTYIAESGEAALGLLAQGIHFDVAILDLPIPNIDGLQLAQAIRQQPGGENLPLILLTALGSPELSAEFDDLGLVVCLTKPIKQSQLHYILTHTCGDRLLLADTTHSQTCGCDADLAKKIPLRILVAEDSLVNQKVAILMLQKMGYQADVVADGREVIQALQRQPYDVVLMDIHMPEMDGLETSKIISQQWAASIRPYIIAITANAMRGDREACLAAGMNDYISKPIQMAELVQALSKCQPGKLIKAPARQIQNFSPRQPKTPNLDISAIDHKVLQSLRQMLAGDQVALTELLHCYFSEAPKLIQEIQASVVTEEAETLWKTAHKLKSSSASVGATNLSQLCKQLEAKGRSYDFSGCADILSQLQQEYEQVKTELQVELEAGL</sequence>
<feature type="transmembrane region" description="Helical" evidence="21">
    <location>
        <begin position="261"/>
        <end position="283"/>
    </location>
</feature>
<dbReference type="EC" id="2.7.13.3" evidence="4"/>
<dbReference type="SMART" id="SM00388">
    <property type="entry name" value="HisKA"/>
    <property type="match status" value="1"/>
</dbReference>
<feature type="domain" description="PAS" evidence="24">
    <location>
        <begin position="317"/>
        <end position="389"/>
    </location>
</feature>
<dbReference type="CDD" id="cd16922">
    <property type="entry name" value="HATPase_EvgS-ArcB-TorS-like"/>
    <property type="match status" value="1"/>
</dbReference>
<dbReference type="CDD" id="cd00082">
    <property type="entry name" value="HisKA"/>
    <property type="match status" value="1"/>
</dbReference>
<dbReference type="SMART" id="SM00086">
    <property type="entry name" value="PAC"/>
    <property type="match status" value="3"/>
</dbReference>
<dbReference type="Gene3D" id="1.10.287.130">
    <property type="match status" value="1"/>
</dbReference>
<dbReference type="InterPro" id="IPR029016">
    <property type="entry name" value="GAF-like_dom_sf"/>
</dbReference>
<keyword evidence="13" id="KW-0902">Two-component regulatory system</keyword>
<dbReference type="SMART" id="SM01079">
    <property type="entry name" value="CHASE"/>
    <property type="match status" value="1"/>
</dbReference>
<dbReference type="RefSeq" id="WP_062288232.1">
    <property type="nucleotide sequence ID" value="NZ_CP012036.1"/>
</dbReference>
<dbReference type="PATRIC" id="fig|224013.5.peg.719"/>
<dbReference type="InterPro" id="IPR013767">
    <property type="entry name" value="PAS_fold"/>
</dbReference>
<dbReference type="GO" id="GO:0005524">
    <property type="term" value="F:ATP binding"/>
    <property type="evidence" value="ECO:0007669"/>
    <property type="project" value="UniProtKB-KW"/>
</dbReference>
<dbReference type="Gene3D" id="3.30.450.350">
    <property type="entry name" value="CHASE domain"/>
    <property type="match status" value="1"/>
</dbReference>
<dbReference type="InterPro" id="IPR001610">
    <property type="entry name" value="PAC"/>
</dbReference>
<keyword evidence="11" id="KW-0067">ATP-binding</keyword>
<dbReference type="GO" id="GO:0005886">
    <property type="term" value="C:plasma membrane"/>
    <property type="evidence" value="ECO:0007669"/>
    <property type="project" value="UniProtKB-SubCell"/>
</dbReference>
<dbReference type="SMART" id="SM00387">
    <property type="entry name" value="HATPase_c"/>
    <property type="match status" value="1"/>
</dbReference>
<dbReference type="SUPFAM" id="SSF52172">
    <property type="entry name" value="CheY-like"/>
    <property type="match status" value="2"/>
</dbReference>
<dbReference type="GO" id="GO:0006355">
    <property type="term" value="P:regulation of DNA-templated transcription"/>
    <property type="evidence" value="ECO:0007669"/>
    <property type="project" value="InterPro"/>
</dbReference>
<dbReference type="InterPro" id="IPR005467">
    <property type="entry name" value="His_kinase_dom"/>
</dbReference>
<dbReference type="CDD" id="cd17546">
    <property type="entry name" value="REC_hyHK_CKI1_RcsC-like"/>
    <property type="match status" value="2"/>
</dbReference>
<evidence type="ECO:0000256" key="8">
    <source>
        <dbReference type="ARBA" id="ARBA00022692"/>
    </source>
</evidence>
<dbReference type="PANTHER" id="PTHR45339">
    <property type="entry name" value="HYBRID SIGNAL TRANSDUCTION HISTIDINE KINASE J"/>
    <property type="match status" value="1"/>
</dbReference>
<dbReference type="CDD" id="cd00088">
    <property type="entry name" value="HPT"/>
    <property type="match status" value="1"/>
</dbReference>
<reference evidence="28 29" key="2">
    <citation type="journal article" date="2016" name="Genome Announc.">
        <title>Draft Genome Sequence of the N2-Fixing Cyanobacterium Nostoc piscinale CENA21, Isolated from the Brazilian Amazon Floodplain.</title>
        <authorList>
            <person name="Leao T."/>
            <person name="Guimaraes P.I."/>
            <person name="de Melo A.G."/>
            <person name="Ramos R.T."/>
            <person name="Leao P.N."/>
            <person name="Silva A."/>
            <person name="Fiore M.F."/>
            <person name="Schneider M.P."/>
        </authorList>
    </citation>
    <scope>NUCLEOTIDE SEQUENCE [LARGE SCALE GENOMIC DNA]</scope>
    <source>
        <strain evidence="28 29">CENA21</strain>
    </source>
</reference>
<dbReference type="InterPro" id="IPR000700">
    <property type="entry name" value="PAS-assoc_C"/>
</dbReference>
<dbReference type="Gene3D" id="3.30.450.40">
    <property type="match status" value="1"/>
</dbReference>
<feature type="transmembrane region" description="Helical" evidence="21">
    <location>
        <begin position="21"/>
        <end position="38"/>
    </location>
</feature>
<dbReference type="SUPFAM" id="SSF55874">
    <property type="entry name" value="ATPase domain of HSP90 chaperone/DNA topoisomerase II/histidine kinase"/>
    <property type="match status" value="1"/>
</dbReference>
<evidence type="ECO:0000256" key="12">
    <source>
        <dbReference type="ARBA" id="ARBA00022989"/>
    </source>
</evidence>
<dbReference type="NCBIfam" id="TIGR00229">
    <property type="entry name" value="sensory_box"/>
    <property type="match status" value="3"/>
</dbReference>
<dbReference type="SMART" id="SM00073">
    <property type="entry name" value="HPT"/>
    <property type="match status" value="1"/>
</dbReference>
<feature type="domain" description="Histidine kinase" evidence="22">
    <location>
        <begin position="896"/>
        <end position="1106"/>
    </location>
</feature>
<feature type="domain" description="PAC" evidence="25">
    <location>
        <begin position="638"/>
        <end position="690"/>
    </location>
</feature>
<keyword evidence="8 21" id="KW-0812">Transmembrane</keyword>
<dbReference type="Pfam" id="PF00512">
    <property type="entry name" value="HisKA"/>
    <property type="match status" value="1"/>
</dbReference>
<evidence type="ECO:0000259" key="23">
    <source>
        <dbReference type="PROSITE" id="PS50110"/>
    </source>
</evidence>
<keyword evidence="20" id="KW-0175">Coiled coil</keyword>
<dbReference type="PROSITE" id="PS50839">
    <property type="entry name" value="CHASE"/>
    <property type="match status" value="1"/>
</dbReference>
<dbReference type="SMART" id="SM00091">
    <property type="entry name" value="PAS"/>
    <property type="match status" value="3"/>
</dbReference>
<evidence type="ECO:0000256" key="11">
    <source>
        <dbReference type="ARBA" id="ARBA00022840"/>
    </source>
</evidence>
<evidence type="ECO:0000256" key="3">
    <source>
        <dbReference type="ARBA" id="ARBA00006402"/>
    </source>
</evidence>
<dbReference type="PROSITE" id="PS50112">
    <property type="entry name" value="PAS"/>
    <property type="match status" value="3"/>
</dbReference>
<dbReference type="STRING" id="224013.ACX27_02980"/>
<evidence type="ECO:0000256" key="14">
    <source>
        <dbReference type="ARBA" id="ARBA00023136"/>
    </source>
</evidence>
<dbReference type="Pfam" id="PF01590">
    <property type="entry name" value="GAF"/>
    <property type="match status" value="1"/>
</dbReference>
<keyword evidence="10 28" id="KW-0418">Kinase</keyword>
<keyword evidence="9" id="KW-0547">Nucleotide-binding</keyword>